<protein>
    <submittedName>
        <fullName evidence="3">G_PROTEIN_RECEP_F1_2 domain-containing protein</fullName>
    </submittedName>
</protein>
<dbReference type="AlphaFoldDB" id="A0A914H7J3"/>
<feature type="transmembrane region" description="Helical" evidence="1">
    <location>
        <begin position="15"/>
        <end position="39"/>
    </location>
</feature>
<organism evidence="2 3">
    <name type="scientific">Globodera rostochiensis</name>
    <name type="common">Golden nematode worm</name>
    <name type="synonym">Heterodera rostochiensis</name>
    <dbReference type="NCBI Taxonomy" id="31243"/>
    <lineage>
        <taxon>Eukaryota</taxon>
        <taxon>Metazoa</taxon>
        <taxon>Ecdysozoa</taxon>
        <taxon>Nematoda</taxon>
        <taxon>Chromadorea</taxon>
        <taxon>Rhabditida</taxon>
        <taxon>Tylenchina</taxon>
        <taxon>Tylenchomorpha</taxon>
        <taxon>Tylenchoidea</taxon>
        <taxon>Heteroderidae</taxon>
        <taxon>Heteroderinae</taxon>
        <taxon>Globodera</taxon>
    </lineage>
</organism>
<evidence type="ECO:0000313" key="3">
    <source>
        <dbReference type="WBParaSite" id="Gr19_v10_g14931.t1"/>
    </source>
</evidence>
<accession>A0A914H7J3</accession>
<keyword evidence="1" id="KW-1133">Transmembrane helix</keyword>
<dbReference type="Proteomes" id="UP000887572">
    <property type="component" value="Unplaced"/>
</dbReference>
<keyword evidence="1" id="KW-0812">Transmembrane</keyword>
<dbReference type="WBParaSite" id="Gr19_v10_g14931.t1">
    <property type="protein sequence ID" value="Gr19_v10_g14931.t1"/>
    <property type="gene ID" value="Gr19_v10_g14931"/>
</dbReference>
<keyword evidence="2" id="KW-1185">Reference proteome</keyword>
<evidence type="ECO:0000256" key="1">
    <source>
        <dbReference type="SAM" id="Phobius"/>
    </source>
</evidence>
<keyword evidence="1" id="KW-0472">Membrane</keyword>
<evidence type="ECO:0000313" key="2">
    <source>
        <dbReference type="Proteomes" id="UP000887572"/>
    </source>
</evidence>
<name>A0A914H7J3_GLORO</name>
<reference evidence="3" key="1">
    <citation type="submission" date="2022-11" db="UniProtKB">
        <authorList>
            <consortium name="WormBaseParasite"/>
        </authorList>
    </citation>
    <scope>IDENTIFICATION</scope>
</reference>
<sequence length="140" mass="15710">MSFRSGCVGEIRWHFAFALTLQLCIGIDRLIGVIFPIWYKAKGKNITFKCAIGICCIRSLLNGFNAYIGTSAHWEKPVMCILGDPNQQPENQYFSNISALALLCNRLHTEAMLRFSTFAVPNIAALFAHNLVINQTKSLR</sequence>
<proteinExistence type="predicted"/>